<dbReference type="EMBL" id="JACGWN010000007">
    <property type="protein sequence ID" value="KAL0443909.1"/>
    <property type="molecule type" value="Genomic_DNA"/>
</dbReference>
<sequence length="226" mass="25152">MARSLALITCLYFASLIIHLSYSSPSRLPIGIHPLDEKYYDAELIKCKDGSKSFTRDRLNDNFCDCADGTDEPGTSACPAGRFYCRNTGSTPAFLFSSRVNDRICDCCDGSDEYGGTVICPNTCIMGGNILYQRTNYDSTASNLDSRNSRKTKSGIKMEDSAHKLRGERLEEEIHDEQNTIFLVMVNEHFVLLSYGVVRCLVNNFGRSGTEYLPGTAILRSMSAER</sequence>
<proteinExistence type="predicted"/>
<comment type="caution">
    <text evidence="3">The sequence shown here is derived from an EMBL/GenBank/DDBJ whole genome shotgun (WGS) entry which is preliminary data.</text>
</comment>
<evidence type="ECO:0000256" key="1">
    <source>
        <dbReference type="SAM" id="SignalP"/>
    </source>
</evidence>
<dbReference type="Pfam" id="PF12999">
    <property type="entry name" value="PRKCSH-like"/>
    <property type="match status" value="1"/>
</dbReference>
<feature type="domain" description="Glucosidase II beta subunit N-terminal" evidence="2">
    <location>
        <begin position="45"/>
        <end position="175"/>
    </location>
</feature>
<gene>
    <name evidence="3" type="ORF">Slati_2113600</name>
</gene>
<dbReference type="GO" id="GO:0006491">
    <property type="term" value="P:N-glycan processing"/>
    <property type="evidence" value="ECO:0007669"/>
    <property type="project" value="TreeGrafter"/>
</dbReference>
<evidence type="ECO:0000313" key="3">
    <source>
        <dbReference type="EMBL" id="KAL0443909.1"/>
    </source>
</evidence>
<name>A0AAW2WSH8_9LAMI</name>
<protein>
    <submittedName>
        <fullName evidence="3">Glucosidase 2 subunit beta</fullName>
    </submittedName>
</protein>
<reference evidence="3" key="2">
    <citation type="journal article" date="2024" name="Plant">
        <title>Genomic evolution and insights into agronomic trait innovations of Sesamum species.</title>
        <authorList>
            <person name="Miao H."/>
            <person name="Wang L."/>
            <person name="Qu L."/>
            <person name="Liu H."/>
            <person name="Sun Y."/>
            <person name="Le M."/>
            <person name="Wang Q."/>
            <person name="Wei S."/>
            <person name="Zheng Y."/>
            <person name="Lin W."/>
            <person name="Duan Y."/>
            <person name="Cao H."/>
            <person name="Xiong S."/>
            <person name="Wang X."/>
            <person name="Wei L."/>
            <person name="Li C."/>
            <person name="Ma Q."/>
            <person name="Ju M."/>
            <person name="Zhao R."/>
            <person name="Li G."/>
            <person name="Mu C."/>
            <person name="Tian Q."/>
            <person name="Mei H."/>
            <person name="Zhang T."/>
            <person name="Gao T."/>
            <person name="Zhang H."/>
        </authorList>
    </citation>
    <scope>NUCLEOTIDE SEQUENCE</scope>
    <source>
        <strain evidence="3">KEN1</strain>
    </source>
</reference>
<dbReference type="GO" id="GO:0017177">
    <property type="term" value="C:glucosidase II complex"/>
    <property type="evidence" value="ECO:0007669"/>
    <property type="project" value="TreeGrafter"/>
</dbReference>
<dbReference type="PANTHER" id="PTHR12630:SF17">
    <property type="entry name" value="EXPRESSED PROTEIN"/>
    <property type="match status" value="1"/>
</dbReference>
<feature type="signal peptide" evidence="1">
    <location>
        <begin position="1"/>
        <end position="23"/>
    </location>
</feature>
<evidence type="ECO:0000259" key="2">
    <source>
        <dbReference type="Pfam" id="PF12999"/>
    </source>
</evidence>
<dbReference type="AlphaFoldDB" id="A0AAW2WSH8"/>
<accession>A0AAW2WSH8</accession>
<dbReference type="PANTHER" id="PTHR12630">
    <property type="entry name" value="N-LINKED OLIGOSACCHARIDE PROCESSING"/>
    <property type="match status" value="1"/>
</dbReference>
<organism evidence="3">
    <name type="scientific">Sesamum latifolium</name>
    <dbReference type="NCBI Taxonomy" id="2727402"/>
    <lineage>
        <taxon>Eukaryota</taxon>
        <taxon>Viridiplantae</taxon>
        <taxon>Streptophyta</taxon>
        <taxon>Embryophyta</taxon>
        <taxon>Tracheophyta</taxon>
        <taxon>Spermatophyta</taxon>
        <taxon>Magnoliopsida</taxon>
        <taxon>eudicotyledons</taxon>
        <taxon>Gunneridae</taxon>
        <taxon>Pentapetalae</taxon>
        <taxon>asterids</taxon>
        <taxon>lamiids</taxon>
        <taxon>Lamiales</taxon>
        <taxon>Pedaliaceae</taxon>
        <taxon>Sesamum</taxon>
    </lineage>
</organism>
<feature type="chain" id="PRO_5043733127" evidence="1">
    <location>
        <begin position="24"/>
        <end position="226"/>
    </location>
</feature>
<dbReference type="InterPro" id="IPR039794">
    <property type="entry name" value="Gtb1-like"/>
</dbReference>
<dbReference type="InterPro" id="IPR028146">
    <property type="entry name" value="PRKCSH_N"/>
</dbReference>
<keyword evidence="1" id="KW-0732">Signal</keyword>
<reference evidence="3" key="1">
    <citation type="submission" date="2020-06" db="EMBL/GenBank/DDBJ databases">
        <authorList>
            <person name="Li T."/>
            <person name="Hu X."/>
            <person name="Zhang T."/>
            <person name="Song X."/>
            <person name="Zhang H."/>
            <person name="Dai N."/>
            <person name="Sheng W."/>
            <person name="Hou X."/>
            <person name="Wei L."/>
        </authorList>
    </citation>
    <scope>NUCLEOTIDE SEQUENCE</scope>
    <source>
        <strain evidence="3">KEN1</strain>
        <tissue evidence="3">Leaf</tissue>
    </source>
</reference>